<dbReference type="SUPFAM" id="SSF48452">
    <property type="entry name" value="TPR-like"/>
    <property type="match status" value="1"/>
</dbReference>
<dbReference type="InterPro" id="IPR011990">
    <property type="entry name" value="TPR-like_helical_dom_sf"/>
</dbReference>
<proteinExistence type="predicted"/>
<accession>A0AAJ7REX0</accession>
<evidence type="ECO:0000313" key="2">
    <source>
        <dbReference type="RefSeq" id="XP_024939136.1"/>
    </source>
</evidence>
<sequence>MHELKHLSCPFTWDMSSVTSYSGRILNRENERLSYWMDEDNNDFKNISIMKLMFSLMTSYEYTEDDKLEEAIKQIEISEQIFIELVSAPNNISIKAVDHILKGTKCFILERMNKSSEITSIFKTFHLCHQDTVELGTLYGCRAIAWSFYFDAGVVETIRNSEKAIKLDSNNGLWHFILGKGLRTKRKCSGSYSNPSGREQMAFHSAFMLLCNAYIGTYHAHTQYESKNLVEAKNIYTMILSMKPSEYDIYLKLALGFIRLRESDKADVCLKHLEEKVPSNPKYLHYKGLYLEKCKKDSEHFQDFMYNPKTNIYHVLKMDIIPKLKSIQDLNESTFEMIKQAEEAYKAYQTHITEDANGKMTDN</sequence>
<dbReference type="AlphaFoldDB" id="A0AAJ7REX0"/>
<dbReference type="Proteomes" id="UP000694920">
    <property type="component" value="Unplaced"/>
</dbReference>
<dbReference type="Gene3D" id="1.25.40.10">
    <property type="entry name" value="Tetratricopeptide repeat domain"/>
    <property type="match status" value="1"/>
</dbReference>
<dbReference type="RefSeq" id="XP_024939136.1">
    <property type="nucleotide sequence ID" value="XM_025083368.1"/>
</dbReference>
<organism evidence="1 2">
    <name type="scientific">Cephus cinctus</name>
    <name type="common">Wheat stem sawfly</name>
    <dbReference type="NCBI Taxonomy" id="211228"/>
    <lineage>
        <taxon>Eukaryota</taxon>
        <taxon>Metazoa</taxon>
        <taxon>Ecdysozoa</taxon>
        <taxon>Arthropoda</taxon>
        <taxon>Hexapoda</taxon>
        <taxon>Insecta</taxon>
        <taxon>Pterygota</taxon>
        <taxon>Neoptera</taxon>
        <taxon>Endopterygota</taxon>
        <taxon>Hymenoptera</taxon>
        <taxon>Cephoidea</taxon>
        <taxon>Cephidae</taxon>
        <taxon>Cephus</taxon>
    </lineage>
</organism>
<dbReference type="GeneID" id="107266176"/>
<protein>
    <submittedName>
        <fullName evidence="2">Uncharacterized protein LOC107266176</fullName>
    </submittedName>
</protein>
<gene>
    <name evidence="2" type="primary">LOC107266176</name>
</gene>
<dbReference type="KEGG" id="ccin:107266176"/>
<name>A0AAJ7REX0_CEPCN</name>
<evidence type="ECO:0000313" key="1">
    <source>
        <dbReference type="Proteomes" id="UP000694920"/>
    </source>
</evidence>
<reference evidence="2" key="1">
    <citation type="submission" date="2025-08" db="UniProtKB">
        <authorList>
            <consortium name="RefSeq"/>
        </authorList>
    </citation>
    <scope>IDENTIFICATION</scope>
</reference>
<keyword evidence="1" id="KW-1185">Reference proteome</keyword>